<dbReference type="Proteomes" id="UP001430953">
    <property type="component" value="Unassembled WGS sequence"/>
</dbReference>
<organism evidence="2 3">
    <name type="scientific">Cardiocondyla obscurior</name>
    <dbReference type="NCBI Taxonomy" id="286306"/>
    <lineage>
        <taxon>Eukaryota</taxon>
        <taxon>Metazoa</taxon>
        <taxon>Ecdysozoa</taxon>
        <taxon>Arthropoda</taxon>
        <taxon>Hexapoda</taxon>
        <taxon>Insecta</taxon>
        <taxon>Pterygota</taxon>
        <taxon>Neoptera</taxon>
        <taxon>Endopterygota</taxon>
        <taxon>Hymenoptera</taxon>
        <taxon>Apocrita</taxon>
        <taxon>Aculeata</taxon>
        <taxon>Formicoidea</taxon>
        <taxon>Formicidae</taxon>
        <taxon>Myrmicinae</taxon>
        <taxon>Cardiocondyla</taxon>
    </lineage>
</organism>
<dbReference type="Pfam" id="PF00090">
    <property type="entry name" value="TSP_1"/>
    <property type="match status" value="1"/>
</dbReference>
<keyword evidence="3" id="KW-1185">Reference proteome</keyword>
<dbReference type="AlphaFoldDB" id="A0AAW2GBV9"/>
<feature type="chain" id="PRO_5043340664" evidence="1">
    <location>
        <begin position="24"/>
        <end position="132"/>
    </location>
</feature>
<dbReference type="InterPro" id="IPR000884">
    <property type="entry name" value="TSP1_rpt"/>
</dbReference>
<dbReference type="SMART" id="SM00209">
    <property type="entry name" value="TSP1"/>
    <property type="match status" value="1"/>
</dbReference>
<evidence type="ECO:0000256" key="1">
    <source>
        <dbReference type="SAM" id="SignalP"/>
    </source>
</evidence>
<proteinExistence type="predicted"/>
<feature type="signal peptide" evidence="1">
    <location>
        <begin position="1"/>
        <end position="23"/>
    </location>
</feature>
<dbReference type="EMBL" id="JADYXP020000004">
    <property type="protein sequence ID" value="KAL0125694.1"/>
    <property type="molecule type" value="Genomic_DNA"/>
</dbReference>
<comment type="caution">
    <text evidence="2">The sequence shown here is derived from an EMBL/GenBank/DDBJ whole genome shotgun (WGS) entry which is preliminary data.</text>
</comment>
<sequence length="132" mass="15576">MEKTRLVFAYFTVFLLFMVFKEATFEVDRALSKIKPIAVKNDIKPSKIKLDRFRRKSHLIYRDDDKTDNIRPQIKQEKIRREPKIWDHWGNWSTCSVTCGIGKIVRWRHCIGGYCSLGEKKAQMKTCTFAAC</sequence>
<keyword evidence="1" id="KW-0732">Signal</keyword>
<reference evidence="2 3" key="1">
    <citation type="submission" date="2023-03" db="EMBL/GenBank/DDBJ databases">
        <title>High recombination rates correlate with genetic variation in Cardiocondyla obscurior ants.</title>
        <authorList>
            <person name="Errbii M."/>
        </authorList>
    </citation>
    <scope>NUCLEOTIDE SEQUENCE [LARGE SCALE GENOMIC DNA]</scope>
    <source>
        <strain evidence="2">Alpha-2009</strain>
        <tissue evidence="2">Whole body</tissue>
    </source>
</reference>
<gene>
    <name evidence="2" type="ORF">PUN28_004636</name>
</gene>
<evidence type="ECO:0000313" key="2">
    <source>
        <dbReference type="EMBL" id="KAL0125694.1"/>
    </source>
</evidence>
<dbReference type="Gene3D" id="2.20.100.10">
    <property type="entry name" value="Thrombospondin type-1 (TSP1) repeat"/>
    <property type="match status" value="1"/>
</dbReference>
<dbReference type="PROSITE" id="PS50092">
    <property type="entry name" value="TSP1"/>
    <property type="match status" value="1"/>
</dbReference>
<dbReference type="InterPro" id="IPR036383">
    <property type="entry name" value="TSP1_rpt_sf"/>
</dbReference>
<dbReference type="SUPFAM" id="SSF82895">
    <property type="entry name" value="TSP-1 type 1 repeat"/>
    <property type="match status" value="1"/>
</dbReference>
<accession>A0AAW2GBV9</accession>
<name>A0AAW2GBV9_9HYME</name>
<evidence type="ECO:0000313" key="3">
    <source>
        <dbReference type="Proteomes" id="UP001430953"/>
    </source>
</evidence>
<protein>
    <submittedName>
        <fullName evidence="2">Uncharacterized protein</fullName>
    </submittedName>
</protein>